<dbReference type="Pfam" id="PF20730">
    <property type="entry name" value="YetF_N"/>
    <property type="match status" value="1"/>
</dbReference>
<comment type="subcellular location">
    <subcellularLocation>
        <location evidence="1">Cell membrane</location>
        <topology evidence="1">Multi-pass membrane protein</topology>
    </subcellularLocation>
</comment>
<dbReference type="AlphaFoldDB" id="A0AA86I9D2"/>
<evidence type="ECO:0000256" key="2">
    <source>
        <dbReference type="ARBA" id="ARBA00006448"/>
    </source>
</evidence>
<dbReference type="InterPro" id="IPR023090">
    <property type="entry name" value="UPF0702_alpha/beta_dom_sf"/>
</dbReference>
<evidence type="ECO:0000256" key="1">
    <source>
        <dbReference type="ARBA" id="ARBA00004651"/>
    </source>
</evidence>
<dbReference type="PANTHER" id="PTHR34582">
    <property type="entry name" value="UPF0702 TRANSMEMBRANE PROTEIN YCAP"/>
    <property type="match status" value="1"/>
</dbReference>
<sequence>MNIDEFSQIDFWEIILRTSLTFIILLVLARFLGKKQLSQLTFFHYITGITVGSIAADIAGESETPFFNGIISLIWWSSLTIFVGYIGLISRKARILIDDEPTIIIKEGKILEHIMKSVRLNIDDLSMMLREQGIFSTQDVHYAVLEPDGKLSILKKADQQNATKKDLHIHSFSHHHIPTEVISDGKILDENLHELNITKEWLMKRLKEKGIHSIEEIFYAEVQPNGCIYIDLKNDT</sequence>
<keyword evidence="3" id="KW-1003">Cell membrane</keyword>
<evidence type="ECO:0000256" key="5">
    <source>
        <dbReference type="ARBA" id="ARBA00022989"/>
    </source>
</evidence>
<protein>
    <recommendedName>
        <fullName evidence="12">DUF421 domain-containing protein</fullName>
    </recommendedName>
</protein>
<dbReference type="InterPro" id="IPR007353">
    <property type="entry name" value="DUF421"/>
</dbReference>
<evidence type="ECO:0000256" key="4">
    <source>
        <dbReference type="ARBA" id="ARBA00022692"/>
    </source>
</evidence>
<feature type="domain" description="YetF-like N-terminal transmembrane" evidence="9">
    <location>
        <begin position="13"/>
        <end position="86"/>
    </location>
</feature>
<evidence type="ECO:0000256" key="6">
    <source>
        <dbReference type="ARBA" id="ARBA00023136"/>
    </source>
</evidence>
<evidence type="ECO:0000259" key="9">
    <source>
        <dbReference type="Pfam" id="PF20730"/>
    </source>
</evidence>
<evidence type="ECO:0000313" key="11">
    <source>
        <dbReference type="Proteomes" id="UP000253834"/>
    </source>
</evidence>
<reference evidence="10 11" key="1">
    <citation type="submission" date="2017-07" db="EMBL/GenBank/DDBJ databases">
        <title>Isolation and development of strain Bacillus megaterium SR7 for enhanced growth and metabolite production under supercritical carbon dioxide.</title>
        <authorList>
            <person name="Freedman A.J.E."/>
            <person name="Peet K.C."/>
            <person name="Boock J.T."/>
            <person name="Penn K."/>
            <person name="Prather K.L.J."/>
            <person name="Thompson J.R."/>
        </authorList>
    </citation>
    <scope>NUCLEOTIDE SEQUENCE [LARGE SCALE GENOMIC DNA]</scope>
    <source>
        <strain evidence="10 11">SR7</strain>
    </source>
</reference>
<dbReference type="InterPro" id="IPR048454">
    <property type="entry name" value="YetF_N"/>
</dbReference>
<dbReference type="Proteomes" id="UP000253834">
    <property type="component" value="Chromosome"/>
</dbReference>
<dbReference type="PANTHER" id="PTHR34582:SF7">
    <property type="entry name" value="UPF0702 TRANSMEMBRANE PROTEIN YDFS"/>
    <property type="match status" value="1"/>
</dbReference>
<evidence type="ECO:0008006" key="12">
    <source>
        <dbReference type="Google" id="ProtNLM"/>
    </source>
</evidence>
<proteinExistence type="inferred from homology"/>
<name>A0AA86I9D2_PRIMG</name>
<evidence type="ECO:0000256" key="7">
    <source>
        <dbReference type="SAM" id="Phobius"/>
    </source>
</evidence>
<dbReference type="Gene3D" id="3.30.240.20">
    <property type="entry name" value="bsu07140 like domains"/>
    <property type="match status" value="2"/>
</dbReference>
<dbReference type="EMBL" id="CP022674">
    <property type="protein sequence ID" value="AXI27922.1"/>
    <property type="molecule type" value="Genomic_DNA"/>
</dbReference>
<gene>
    <name evidence="10" type="ORF">CIB87_02430</name>
</gene>
<keyword evidence="5 7" id="KW-1133">Transmembrane helix</keyword>
<feature type="domain" description="YetF C-terminal" evidence="8">
    <location>
        <begin position="90"/>
        <end position="223"/>
    </location>
</feature>
<feature type="transmembrane region" description="Helical" evidence="7">
    <location>
        <begin position="40"/>
        <end position="60"/>
    </location>
</feature>
<accession>A0AA86I9D2</accession>
<keyword evidence="6 7" id="KW-0472">Membrane</keyword>
<organism evidence="10 11">
    <name type="scientific">Priestia megaterium</name>
    <name type="common">Bacillus megaterium</name>
    <dbReference type="NCBI Taxonomy" id="1404"/>
    <lineage>
        <taxon>Bacteria</taxon>
        <taxon>Bacillati</taxon>
        <taxon>Bacillota</taxon>
        <taxon>Bacilli</taxon>
        <taxon>Bacillales</taxon>
        <taxon>Bacillaceae</taxon>
        <taxon>Priestia</taxon>
    </lineage>
</organism>
<evidence type="ECO:0000259" key="8">
    <source>
        <dbReference type="Pfam" id="PF04239"/>
    </source>
</evidence>
<evidence type="ECO:0000256" key="3">
    <source>
        <dbReference type="ARBA" id="ARBA00022475"/>
    </source>
</evidence>
<feature type="transmembrane region" description="Helical" evidence="7">
    <location>
        <begin position="66"/>
        <end position="88"/>
    </location>
</feature>
<feature type="transmembrane region" description="Helical" evidence="7">
    <location>
        <begin position="14"/>
        <end position="33"/>
    </location>
</feature>
<comment type="similarity">
    <text evidence="2">Belongs to the UPF0702 family.</text>
</comment>
<keyword evidence="4 7" id="KW-0812">Transmembrane</keyword>
<dbReference type="GO" id="GO:0005886">
    <property type="term" value="C:plasma membrane"/>
    <property type="evidence" value="ECO:0007669"/>
    <property type="project" value="UniProtKB-SubCell"/>
</dbReference>
<evidence type="ECO:0000313" key="10">
    <source>
        <dbReference type="EMBL" id="AXI27922.1"/>
    </source>
</evidence>
<dbReference type="Pfam" id="PF04239">
    <property type="entry name" value="DUF421"/>
    <property type="match status" value="1"/>
</dbReference>